<proteinExistence type="predicted"/>
<feature type="non-terminal residue" evidence="1">
    <location>
        <position position="1"/>
    </location>
</feature>
<evidence type="ECO:0000313" key="2">
    <source>
        <dbReference type="Proteomes" id="UP001142393"/>
    </source>
</evidence>
<dbReference type="SUPFAM" id="SSF56672">
    <property type="entry name" value="DNA/RNA polymerases"/>
    <property type="match status" value="1"/>
</dbReference>
<protein>
    <submittedName>
        <fullName evidence="1">Uncharacterized protein</fullName>
    </submittedName>
</protein>
<organism evidence="1 2">
    <name type="scientific">Lentinula detonsa</name>
    <dbReference type="NCBI Taxonomy" id="2804962"/>
    <lineage>
        <taxon>Eukaryota</taxon>
        <taxon>Fungi</taxon>
        <taxon>Dikarya</taxon>
        <taxon>Basidiomycota</taxon>
        <taxon>Agaricomycotina</taxon>
        <taxon>Agaricomycetes</taxon>
        <taxon>Agaricomycetidae</taxon>
        <taxon>Agaricales</taxon>
        <taxon>Marasmiineae</taxon>
        <taxon>Omphalotaceae</taxon>
        <taxon>Lentinula</taxon>
    </lineage>
</organism>
<dbReference type="InterPro" id="IPR051320">
    <property type="entry name" value="Viral_Replic_Matur_Polypro"/>
</dbReference>
<name>A0A9W8P3H4_9AGAR</name>
<evidence type="ECO:0000313" key="1">
    <source>
        <dbReference type="EMBL" id="KAJ3745975.1"/>
    </source>
</evidence>
<dbReference type="InterPro" id="IPR043502">
    <property type="entry name" value="DNA/RNA_pol_sf"/>
</dbReference>
<reference evidence="1 2" key="1">
    <citation type="journal article" date="2023" name="Proc. Natl. Acad. Sci. U.S.A.">
        <title>A global phylogenomic analysis of the shiitake genus Lentinula.</title>
        <authorList>
            <person name="Sierra-Patev S."/>
            <person name="Min B."/>
            <person name="Naranjo-Ortiz M."/>
            <person name="Looney B."/>
            <person name="Konkel Z."/>
            <person name="Slot J.C."/>
            <person name="Sakamoto Y."/>
            <person name="Steenwyk J.L."/>
            <person name="Rokas A."/>
            <person name="Carro J."/>
            <person name="Camarero S."/>
            <person name="Ferreira P."/>
            <person name="Molpeceres G."/>
            <person name="Ruiz-Duenas F.J."/>
            <person name="Serrano A."/>
            <person name="Henrissat B."/>
            <person name="Drula E."/>
            <person name="Hughes K.W."/>
            <person name="Mata J.L."/>
            <person name="Ishikawa N.K."/>
            <person name="Vargas-Isla R."/>
            <person name="Ushijima S."/>
            <person name="Smith C.A."/>
            <person name="Donoghue J."/>
            <person name="Ahrendt S."/>
            <person name="Andreopoulos W."/>
            <person name="He G."/>
            <person name="LaButti K."/>
            <person name="Lipzen A."/>
            <person name="Ng V."/>
            <person name="Riley R."/>
            <person name="Sandor L."/>
            <person name="Barry K."/>
            <person name="Martinez A.T."/>
            <person name="Xiao Y."/>
            <person name="Gibbons J.G."/>
            <person name="Terashima K."/>
            <person name="Grigoriev I.V."/>
            <person name="Hibbett D."/>
        </authorList>
    </citation>
    <scope>NUCLEOTIDE SEQUENCE [LARGE SCALE GENOMIC DNA]</scope>
    <source>
        <strain evidence="1 2">TFB7810</strain>
    </source>
</reference>
<dbReference type="PANTHER" id="PTHR33064:SF37">
    <property type="entry name" value="RIBONUCLEASE H"/>
    <property type="match status" value="1"/>
</dbReference>
<dbReference type="InterPro" id="IPR043128">
    <property type="entry name" value="Rev_trsase/Diguanyl_cyclase"/>
</dbReference>
<dbReference type="Proteomes" id="UP001142393">
    <property type="component" value="Unassembled WGS sequence"/>
</dbReference>
<comment type="caution">
    <text evidence="1">The sequence shown here is derived from an EMBL/GenBank/DDBJ whole genome shotgun (WGS) entry which is preliminary data.</text>
</comment>
<gene>
    <name evidence="1" type="ORF">DFH05DRAFT_1369183</name>
</gene>
<accession>A0A9W8P3H4</accession>
<dbReference type="Gene3D" id="3.30.70.270">
    <property type="match status" value="1"/>
</dbReference>
<dbReference type="PANTHER" id="PTHR33064">
    <property type="entry name" value="POL PROTEIN"/>
    <property type="match status" value="1"/>
</dbReference>
<feature type="non-terminal residue" evidence="1">
    <location>
        <position position="169"/>
    </location>
</feature>
<dbReference type="AlphaFoldDB" id="A0A9W8P3H4"/>
<dbReference type="EMBL" id="JANVFU010000004">
    <property type="protein sequence ID" value="KAJ3745975.1"/>
    <property type="molecule type" value="Genomic_DNA"/>
</dbReference>
<sequence>KSRPLQAFHSPDGPKQQTTLVQGYTNSMQEFQWRVKHGLHRISPAIADNFVDNCGVKGAESRYNNESITGNPNIRRFVFEYIQRLDIFLGTLINMGMTASGTKVVLASERLHIVGSVVLLEGWICEASLIQKVLNWPVPEDLTDVRGFLGTAGGGQRWIKGYALIAKPL</sequence>
<keyword evidence="2" id="KW-1185">Reference proteome</keyword>